<dbReference type="Proteomes" id="UP001217089">
    <property type="component" value="Unassembled WGS sequence"/>
</dbReference>
<proteinExistence type="predicted"/>
<organism evidence="2 3">
    <name type="scientific">Tegillarca granosa</name>
    <name type="common">Malaysian cockle</name>
    <name type="synonym">Anadara granosa</name>
    <dbReference type="NCBI Taxonomy" id="220873"/>
    <lineage>
        <taxon>Eukaryota</taxon>
        <taxon>Metazoa</taxon>
        <taxon>Spiralia</taxon>
        <taxon>Lophotrochozoa</taxon>
        <taxon>Mollusca</taxon>
        <taxon>Bivalvia</taxon>
        <taxon>Autobranchia</taxon>
        <taxon>Pteriomorphia</taxon>
        <taxon>Arcoida</taxon>
        <taxon>Arcoidea</taxon>
        <taxon>Arcidae</taxon>
        <taxon>Tegillarca</taxon>
    </lineage>
</organism>
<name>A0ABQ9E3X5_TEGGR</name>
<accession>A0ABQ9E3X5</accession>
<keyword evidence="3" id="KW-1185">Reference proteome</keyword>
<keyword evidence="1" id="KW-0812">Transmembrane</keyword>
<gene>
    <name evidence="2" type="ORF">KUTeg_022637</name>
</gene>
<evidence type="ECO:0000256" key="1">
    <source>
        <dbReference type="SAM" id="Phobius"/>
    </source>
</evidence>
<dbReference type="EMBL" id="JARBDR010000921">
    <property type="protein sequence ID" value="KAJ8298577.1"/>
    <property type="molecule type" value="Genomic_DNA"/>
</dbReference>
<keyword evidence="1" id="KW-1133">Transmembrane helix</keyword>
<evidence type="ECO:0000313" key="3">
    <source>
        <dbReference type="Proteomes" id="UP001217089"/>
    </source>
</evidence>
<keyword evidence="1" id="KW-0472">Membrane</keyword>
<feature type="transmembrane region" description="Helical" evidence="1">
    <location>
        <begin position="154"/>
        <end position="172"/>
    </location>
</feature>
<protein>
    <submittedName>
        <fullName evidence="2">Uncharacterized protein</fullName>
    </submittedName>
</protein>
<sequence length="190" mass="21238">MTTEKLTTEQDTTTAIDTTTTEEVNTMNMKVKNADGWTTSIKLTTEYDLSTTDQSVTVKDVQLTTTDSQHSSTYYMRETTASAKAANASEQDSVQYCDCSCKTVTKLTFEDLPVEVQEKIIEMKENLTVSKKSLSSYIRAKTSAKDDRPSAQRIGSFGIVMLLASIFTIMLMDIDRILVVLHAIRENVKF</sequence>
<reference evidence="2 3" key="1">
    <citation type="submission" date="2022-12" db="EMBL/GenBank/DDBJ databases">
        <title>Chromosome-level genome of Tegillarca granosa.</title>
        <authorList>
            <person name="Kim J."/>
        </authorList>
    </citation>
    <scope>NUCLEOTIDE SEQUENCE [LARGE SCALE GENOMIC DNA]</scope>
    <source>
        <strain evidence="2">Teg-2019</strain>
        <tissue evidence="2">Adductor muscle</tissue>
    </source>
</reference>
<comment type="caution">
    <text evidence="2">The sequence shown here is derived from an EMBL/GenBank/DDBJ whole genome shotgun (WGS) entry which is preliminary data.</text>
</comment>
<evidence type="ECO:0000313" key="2">
    <source>
        <dbReference type="EMBL" id="KAJ8298577.1"/>
    </source>
</evidence>